<dbReference type="InterPro" id="IPR004435">
    <property type="entry name" value="MobB_dom"/>
</dbReference>
<dbReference type="RefSeq" id="WP_255226832.1">
    <property type="nucleotide sequence ID" value="NZ_JAJEKE010000004.1"/>
</dbReference>
<sequence length="166" mass="18807">MKVISVYGYSKSGKTTTVECIIKELIKRNYTVGSVKDIHYEEFSIDMEGSNTDRHRKAGAGLVTARGLYETDILFKERLPMPEILKFYDQDFVILEGVTDFEVPKILCASSVEDVVERMHPSVFVLSGVISNKISRFKNLSVINAFTDIERLTDLVESTAMDWEPV</sequence>
<evidence type="ECO:0000313" key="3">
    <source>
        <dbReference type="Proteomes" id="UP001651880"/>
    </source>
</evidence>
<proteinExistence type="predicted"/>
<dbReference type="PANTHER" id="PTHR40072">
    <property type="entry name" value="MOLYBDOPTERIN-GUANINE DINUCLEOTIDE BIOSYNTHESIS ADAPTER PROTEIN-RELATED"/>
    <property type="match status" value="1"/>
</dbReference>
<dbReference type="NCBIfam" id="TIGR00176">
    <property type="entry name" value="mobB"/>
    <property type="match status" value="1"/>
</dbReference>
<evidence type="ECO:0000259" key="1">
    <source>
        <dbReference type="Pfam" id="PF03205"/>
    </source>
</evidence>
<dbReference type="Proteomes" id="UP001651880">
    <property type="component" value="Unassembled WGS sequence"/>
</dbReference>
<accession>A0ABT1NDW1</accession>
<protein>
    <submittedName>
        <fullName evidence="2">Molybdopterin-guanine dinucleotide biosynthesis protein B</fullName>
    </submittedName>
</protein>
<keyword evidence="3" id="KW-1185">Reference proteome</keyword>
<dbReference type="Pfam" id="PF03205">
    <property type="entry name" value="MobB"/>
    <property type="match status" value="1"/>
</dbReference>
<dbReference type="InterPro" id="IPR027417">
    <property type="entry name" value="P-loop_NTPase"/>
</dbReference>
<evidence type="ECO:0000313" key="2">
    <source>
        <dbReference type="EMBL" id="MCQ1529316.1"/>
    </source>
</evidence>
<gene>
    <name evidence="2" type="primary">mobB</name>
    <name evidence="2" type="ORF">LJD61_07090</name>
</gene>
<comment type="caution">
    <text evidence="2">The sequence shown here is derived from an EMBL/GenBank/DDBJ whole genome shotgun (WGS) entry which is preliminary data.</text>
</comment>
<dbReference type="EMBL" id="JAJEKE010000004">
    <property type="protein sequence ID" value="MCQ1529316.1"/>
    <property type="molecule type" value="Genomic_DNA"/>
</dbReference>
<name>A0ABT1NDW1_9FIRM</name>
<feature type="domain" description="Molybdopterin-guanine dinucleotide biosynthesis protein B (MobB)" evidence="1">
    <location>
        <begin position="3"/>
        <end position="108"/>
    </location>
</feature>
<dbReference type="PANTHER" id="PTHR40072:SF1">
    <property type="entry name" value="MOLYBDOPTERIN-GUANINE DINUCLEOTIDE BIOSYNTHESIS ADAPTER PROTEIN"/>
    <property type="match status" value="1"/>
</dbReference>
<dbReference type="SUPFAM" id="SSF52540">
    <property type="entry name" value="P-loop containing nucleoside triphosphate hydrolases"/>
    <property type="match status" value="1"/>
</dbReference>
<dbReference type="Gene3D" id="3.40.50.300">
    <property type="entry name" value="P-loop containing nucleotide triphosphate hydrolases"/>
    <property type="match status" value="1"/>
</dbReference>
<reference evidence="2 3" key="1">
    <citation type="submission" date="2021-10" db="EMBL/GenBank/DDBJ databases">
        <title>Lutispora strain m25 sp. nov., a thermophilic, non-spore-forming bacterium isolated from a lab-scale methanogenic bioreactor digesting anaerobic sludge.</title>
        <authorList>
            <person name="El Houari A."/>
            <person name="Mcdonald J."/>
        </authorList>
    </citation>
    <scope>NUCLEOTIDE SEQUENCE [LARGE SCALE GENOMIC DNA]</scope>
    <source>
        <strain evidence="3">m25</strain>
    </source>
</reference>
<dbReference type="InterPro" id="IPR052539">
    <property type="entry name" value="MGD_biosynthesis_adapter"/>
</dbReference>
<organism evidence="2 3">
    <name type="scientific">Lutispora saccharofermentans</name>
    <dbReference type="NCBI Taxonomy" id="3024236"/>
    <lineage>
        <taxon>Bacteria</taxon>
        <taxon>Bacillati</taxon>
        <taxon>Bacillota</taxon>
        <taxon>Clostridia</taxon>
        <taxon>Lutisporales</taxon>
        <taxon>Lutisporaceae</taxon>
        <taxon>Lutispora</taxon>
    </lineage>
</organism>